<dbReference type="GO" id="GO:0070042">
    <property type="term" value="F:rRNA (uridine-N3-)-methyltransferase activity"/>
    <property type="evidence" value="ECO:0007669"/>
    <property type="project" value="InterPro"/>
</dbReference>
<dbReference type="AlphaFoldDB" id="A0A7J7NMM3"/>
<dbReference type="Pfam" id="PF10354">
    <property type="entry name" value="BMT5-like"/>
    <property type="match status" value="1"/>
</dbReference>
<keyword evidence="3" id="KW-1185">Reference proteome</keyword>
<evidence type="ECO:0000313" key="2">
    <source>
        <dbReference type="EMBL" id="KAF6168435.1"/>
    </source>
</evidence>
<accession>A0A7J7NMM3</accession>
<feature type="domain" description="25S rRNA (uridine-N(3))-methyltransferase BMT5-like" evidence="1">
    <location>
        <begin position="256"/>
        <end position="294"/>
    </location>
</feature>
<dbReference type="InterPro" id="IPR019446">
    <property type="entry name" value="BMT5-like"/>
</dbReference>
<evidence type="ECO:0000313" key="3">
    <source>
        <dbReference type="Proteomes" id="UP000541444"/>
    </source>
</evidence>
<gene>
    <name evidence="2" type="ORF">GIB67_004987</name>
</gene>
<dbReference type="OrthoDB" id="1740512at2759"/>
<name>A0A7J7NMM3_9MAGN</name>
<organism evidence="2 3">
    <name type="scientific">Kingdonia uniflora</name>
    <dbReference type="NCBI Taxonomy" id="39325"/>
    <lineage>
        <taxon>Eukaryota</taxon>
        <taxon>Viridiplantae</taxon>
        <taxon>Streptophyta</taxon>
        <taxon>Embryophyta</taxon>
        <taxon>Tracheophyta</taxon>
        <taxon>Spermatophyta</taxon>
        <taxon>Magnoliopsida</taxon>
        <taxon>Ranunculales</taxon>
        <taxon>Circaeasteraceae</taxon>
        <taxon>Kingdonia</taxon>
    </lineage>
</organism>
<comment type="caution">
    <text evidence="2">The sequence shown here is derived from an EMBL/GenBank/DDBJ whole genome shotgun (WGS) entry which is preliminary data.</text>
</comment>
<dbReference type="Proteomes" id="UP000541444">
    <property type="component" value="Unassembled WGS sequence"/>
</dbReference>
<proteinExistence type="predicted"/>
<evidence type="ECO:0000259" key="1">
    <source>
        <dbReference type="Pfam" id="PF10354"/>
    </source>
</evidence>
<dbReference type="EMBL" id="JACGCM010000696">
    <property type="protein sequence ID" value="KAF6168435.1"/>
    <property type="molecule type" value="Genomic_DNA"/>
</dbReference>
<dbReference type="GO" id="GO:0070475">
    <property type="term" value="P:rRNA base methylation"/>
    <property type="evidence" value="ECO:0007669"/>
    <property type="project" value="InterPro"/>
</dbReference>
<protein>
    <recommendedName>
        <fullName evidence="1">25S rRNA (uridine-N(3))-methyltransferase BMT5-like domain-containing protein</fullName>
    </recommendedName>
</protein>
<sequence length="324" mass="37264">MNQDPVRLDHFRQNFTHWQEKVLFFLVAFKLSYILVGNLKPIPYDDKEDTPERLQELQDQSAQRLIDTIKALWTTLDSTTSKNQIAEIDLSEPFQVGAIILKLPNSWNVFKKNLKYDDKNHSLESFMCYLRIEEGSRKNQKKYEKAKNGQVNMTTKKKFAASDVEANPIRFEEGWRSSYAIFDDHSSTNTYSVGGSSSPNDDSHKYFNSSTMVQSSNKEVIEEKRVVEETEVVPKGGKLRKGKIEIKHCYSSHTILLVGEGDFFFSACLAKAFGSTHNMVATFLDSLGNHACMYIDFKFCLDTQDFLLLLLQLFLLDFTLRVLE</sequence>
<reference evidence="2 3" key="1">
    <citation type="journal article" date="2020" name="IScience">
        <title>Genome Sequencing of the Endangered Kingdonia uniflora (Circaeasteraceae, Ranunculales) Reveals Potential Mechanisms of Evolutionary Specialization.</title>
        <authorList>
            <person name="Sun Y."/>
            <person name="Deng T."/>
            <person name="Zhang A."/>
            <person name="Moore M.J."/>
            <person name="Landis J.B."/>
            <person name="Lin N."/>
            <person name="Zhang H."/>
            <person name="Zhang X."/>
            <person name="Huang J."/>
            <person name="Zhang X."/>
            <person name="Sun H."/>
            <person name="Wang H."/>
        </authorList>
    </citation>
    <scope>NUCLEOTIDE SEQUENCE [LARGE SCALE GENOMIC DNA]</scope>
    <source>
        <strain evidence="2">TB1705</strain>
        <tissue evidence="2">Leaf</tissue>
    </source>
</reference>